<dbReference type="Proteomes" id="UP001652628">
    <property type="component" value="Chromosome X"/>
</dbReference>
<gene>
    <name evidence="3" type="primary">LOC108005268</name>
</gene>
<sequence length="107" mass="11921">MASITFKNRPTEVLHTYQVWRIGSNVNDKSLNYCHPDKSLDKFHASLTRSEKGLFLVNESRHGSVSVNGERVGGPVLITYRDAINGIVKLRFGRVEGYLRVSGSITG</sequence>
<evidence type="ECO:0000313" key="2">
    <source>
        <dbReference type="Proteomes" id="UP001652628"/>
    </source>
</evidence>
<proteinExistence type="predicted"/>
<protein>
    <recommendedName>
        <fullName evidence="1">FHA domain-containing protein</fullName>
    </recommendedName>
</protein>
<reference evidence="3" key="1">
    <citation type="submission" date="2025-08" db="UniProtKB">
        <authorList>
            <consortium name="RefSeq"/>
        </authorList>
    </citation>
    <scope>IDENTIFICATION</scope>
</reference>
<dbReference type="SUPFAM" id="SSF49879">
    <property type="entry name" value="SMAD/FHA domain"/>
    <property type="match status" value="1"/>
</dbReference>
<dbReference type="InterPro" id="IPR040513">
    <property type="entry name" value="MU2_FHA"/>
</dbReference>
<dbReference type="PROSITE" id="PS50006">
    <property type="entry name" value="FHA_DOMAIN"/>
    <property type="match status" value="1"/>
</dbReference>
<organism evidence="2 3">
    <name type="scientific">Drosophila suzukii</name>
    <name type="common">Spotted-wing drosophila fruit fly</name>
    <dbReference type="NCBI Taxonomy" id="28584"/>
    <lineage>
        <taxon>Eukaryota</taxon>
        <taxon>Metazoa</taxon>
        <taxon>Ecdysozoa</taxon>
        <taxon>Arthropoda</taxon>
        <taxon>Hexapoda</taxon>
        <taxon>Insecta</taxon>
        <taxon>Pterygota</taxon>
        <taxon>Neoptera</taxon>
        <taxon>Endopterygota</taxon>
        <taxon>Diptera</taxon>
        <taxon>Brachycera</taxon>
        <taxon>Muscomorpha</taxon>
        <taxon>Ephydroidea</taxon>
        <taxon>Drosophilidae</taxon>
        <taxon>Drosophila</taxon>
        <taxon>Sophophora</taxon>
    </lineage>
</organism>
<dbReference type="CDD" id="cd00060">
    <property type="entry name" value="FHA"/>
    <property type="match status" value="1"/>
</dbReference>
<evidence type="ECO:0000313" key="3">
    <source>
        <dbReference type="RefSeq" id="XP_016923946.1"/>
    </source>
</evidence>
<dbReference type="GeneID" id="108005268"/>
<dbReference type="Gene3D" id="2.60.200.20">
    <property type="match status" value="1"/>
</dbReference>
<evidence type="ECO:0000259" key="1">
    <source>
        <dbReference type="PROSITE" id="PS50006"/>
    </source>
</evidence>
<feature type="domain" description="FHA" evidence="1">
    <location>
        <begin position="20"/>
        <end position="77"/>
    </location>
</feature>
<dbReference type="RefSeq" id="XP_016923946.1">
    <property type="nucleotide sequence ID" value="XM_017068457.4"/>
</dbReference>
<dbReference type="InterPro" id="IPR000253">
    <property type="entry name" value="FHA_dom"/>
</dbReference>
<dbReference type="InterPro" id="IPR008984">
    <property type="entry name" value="SMAD_FHA_dom_sf"/>
</dbReference>
<keyword evidence="2" id="KW-1185">Reference proteome</keyword>
<dbReference type="Pfam" id="PF18221">
    <property type="entry name" value="MU2_FHA"/>
    <property type="match status" value="1"/>
</dbReference>
<dbReference type="AlphaFoldDB" id="A0AB39YXY5"/>
<accession>A0AB39YXY5</accession>
<name>A0AB39YXY5_DROSZ</name>